<keyword evidence="4" id="KW-1185">Reference proteome</keyword>
<reference evidence="3 4" key="1">
    <citation type="submission" date="2020-05" db="EMBL/GenBank/DDBJ databases">
        <title>Whole genome shotgun sequence of Streptomyces fulvorobeus NBRC 15897.</title>
        <authorList>
            <person name="Komaki H."/>
            <person name="Tamura T."/>
        </authorList>
    </citation>
    <scope>NUCLEOTIDE SEQUENCE [LARGE SCALE GENOMIC DNA]</scope>
    <source>
        <strain evidence="3 4">NBRC 15897</strain>
    </source>
</reference>
<comment type="caution">
    <text evidence="3">The sequence shown here is derived from an EMBL/GenBank/DDBJ whole genome shotgun (WGS) entry which is preliminary data.</text>
</comment>
<name>A0A7J0CFV5_9ACTN</name>
<dbReference type="GO" id="GO:0003677">
    <property type="term" value="F:DNA binding"/>
    <property type="evidence" value="ECO:0007669"/>
    <property type="project" value="InterPro"/>
</dbReference>
<dbReference type="GO" id="GO:0004803">
    <property type="term" value="F:transposase activity"/>
    <property type="evidence" value="ECO:0007669"/>
    <property type="project" value="InterPro"/>
</dbReference>
<dbReference type="Proteomes" id="UP000498980">
    <property type="component" value="Unassembled WGS sequence"/>
</dbReference>
<dbReference type="Pfam" id="PF01548">
    <property type="entry name" value="DEDD_Tnp_IS110"/>
    <property type="match status" value="1"/>
</dbReference>
<evidence type="ECO:0000313" key="3">
    <source>
        <dbReference type="EMBL" id="GFN01380.1"/>
    </source>
</evidence>
<protein>
    <recommendedName>
        <fullName evidence="2">Transposase IS110-like N-terminal domain-containing protein</fullName>
    </recommendedName>
</protein>
<accession>A0A7J0CFV5</accession>
<sequence>MVIEATSDYWKHFYYVLAEGLNVILVNARQVKNLPGRKTDVLDAAWLAQLGAHGLVRPSFVPPQPVRDYGTSPAPGPPPARRPLPVASDPAEVGDLPRFWGVRTRWGRHPTGVAPTAHPGSVLSALPVLWFNRQLHLASIPMLVATATMLPHRTPNSPVPGRTASHVRVPNLLTSVPGTATTEMVSPVMGSSVVTSRVHESPGAAEAVAALSGTMEAAPSTAATSSRLKRIMGRVLPGDECASAREGSRRDLPLNFLAPRHPRKGYRCS</sequence>
<dbReference type="InterPro" id="IPR002525">
    <property type="entry name" value="Transp_IS110-like_N"/>
</dbReference>
<dbReference type="AlphaFoldDB" id="A0A7J0CFV5"/>
<dbReference type="GO" id="GO:0006313">
    <property type="term" value="P:DNA transposition"/>
    <property type="evidence" value="ECO:0007669"/>
    <property type="project" value="InterPro"/>
</dbReference>
<feature type="domain" description="Transposase IS110-like N-terminal" evidence="2">
    <location>
        <begin position="2"/>
        <end position="65"/>
    </location>
</feature>
<proteinExistence type="predicted"/>
<evidence type="ECO:0000313" key="4">
    <source>
        <dbReference type="Proteomes" id="UP000498980"/>
    </source>
</evidence>
<evidence type="ECO:0000256" key="1">
    <source>
        <dbReference type="SAM" id="MobiDB-lite"/>
    </source>
</evidence>
<dbReference type="EMBL" id="BLWC01000001">
    <property type="protein sequence ID" value="GFN01380.1"/>
    <property type="molecule type" value="Genomic_DNA"/>
</dbReference>
<gene>
    <name evidence="3" type="ORF">Sfulv_61900</name>
</gene>
<evidence type="ECO:0000259" key="2">
    <source>
        <dbReference type="Pfam" id="PF01548"/>
    </source>
</evidence>
<feature type="region of interest" description="Disordered" evidence="1">
    <location>
        <begin position="66"/>
        <end position="88"/>
    </location>
</feature>
<organism evidence="3 4">
    <name type="scientific">Streptomyces fulvorobeus</name>
    <dbReference type="NCBI Taxonomy" id="284028"/>
    <lineage>
        <taxon>Bacteria</taxon>
        <taxon>Bacillati</taxon>
        <taxon>Actinomycetota</taxon>
        <taxon>Actinomycetes</taxon>
        <taxon>Kitasatosporales</taxon>
        <taxon>Streptomycetaceae</taxon>
        <taxon>Streptomyces</taxon>
    </lineage>
</organism>